<organism evidence="1 2">
    <name type="scientific">Anaerobutyricum hallii</name>
    <dbReference type="NCBI Taxonomy" id="39488"/>
    <lineage>
        <taxon>Bacteria</taxon>
        <taxon>Bacillati</taxon>
        <taxon>Bacillota</taxon>
        <taxon>Clostridia</taxon>
        <taxon>Lachnospirales</taxon>
        <taxon>Lachnospiraceae</taxon>
        <taxon>Anaerobutyricum</taxon>
    </lineage>
</organism>
<proteinExistence type="predicted"/>
<dbReference type="AlphaFoldDB" id="A0A174L381"/>
<dbReference type="Proteomes" id="UP000095679">
    <property type="component" value="Unassembled WGS sequence"/>
</dbReference>
<protein>
    <submittedName>
        <fullName evidence="1">Uncharacterized protein</fullName>
    </submittedName>
</protein>
<reference evidence="1 2" key="1">
    <citation type="submission" date="2015-09" db="EMBL/GenBank/DDBJ databases">
        <authorList>
            <consortium name="Pathogen Informatics"/>
        </authorList>
    </citation>
    <scope>NUCLEOTIDE SEQUENCE [LARGE SCALE GENOMIC DNA]</scope>
    <source>
        <strain evidence="1 2">2789STDY5834835</strain>
    </source>
</reference>
<dbReference type="RefSeq" id="WP_055300051.1">
    <property type="nucleotide sequence ID" value="NZ_CATZPD010000011.1"/>
</dbReference>
<gene>
    <name evidence="1" type="ORF">ERS852450_03229</name>
</gene>
<sequence length="262" mass="29947">MNKTSNSTESTNSIPDEIKSLLTLGKYSDNVELNGKRDSLSIIKKNQKFLFPKCRILSVSYSTFSEDSTFLSLNKKEILKLIDLIENSPILKDGDSLSNYGINDNTQEKYAKLCIVYENSHGDLQNVWLNTFKGNILHFYDTSREDYRIGPNEELVKFITKHAGYRVLSATDFDKIKRITVKYNEEEYDLSDDTTKKFVKALKKLDKRQDEFHDSNLTAIAYTSDGDTYHIKVAAGEYSENDIAIEGACYSNAENLIHLLEK</sequence>
<evidence type="ECO:0000313" key="2">
    <source>
        <dbReference type="Proteomes" id="UP000095679"/>
    </source>
</evidence>
<accession>A0A174L381</accession>
<evidence type="ECO:0000313" key="1">
    <source>
        <dbReference type="EMBL" id="CUP18692.1"/>
    </source>
</evidence>
<name>A0A174L381_9FIRM</name>
<dbReference type="EMBL" id="CYZL01000051">
    <property type="protein sequence ID" value="CUP18692.1"/>
    <property type="molecule type" value="Genomic_DNA"/>
</dbReference>